<evidence type="ECO:0000313" key="2">
    <source>
        <dbReference type="EMBL" id="RGS42290.1"/>
    </source>
</evidence>
<accession>A0A395VAH6</accession>
<dbReference type="AlphaFoldDB" id="A0A395VAH6"/>
<organism evidence="2 3">
    <name type="scientific">Roseburia hominis</name>
    <dbReference type="NCBI Taxonomy" id="301301"/>
    <lineage>
        <taxon>Bacteria</taxon>
        <taxon>Bacillati</taxon>
        <taxon>Bacillota</taxon>
        <taxon>Clostridia</taxon>
        <taxon>Lachnospirales</taxon>
        <taxon>Lachnospiraceae</taxon>
        <taxon>Roseburia</taxon>
    </lineage>
</organism>
<dbReference type="Gene3D" id="3.40.50.2300">
    <property type="match status" value="2"/>
</dbReference>
<reference evidence="2 3" key="1">
    <citation type="submission" date="2018-08" db="EMBL/GenBank/DDBJ databases">
        <title>A genome reference for cultivated species of the human gut microbiota.</title>
        <authorList>
            <person name="Zou Y."/>
            <person name="Xue W."/>
            <person name="Luo G."/>
        </authorList>
    </citation>
    <scope>NUCLEOTIDE SEQUENCE [LARGE SCALE GENOMIC DNA]</scope>
    <source>
        <strain evidence="2 3">AF22-12AC</strain>
    </source>
</reference>
<dbReference type="PROSITE" id="PS51257">
    <property type="entry name" value="PROKAR_LIPOPROTEIN"/>
    <property type="match status" value="1"/>
</dbReference>
<feature type="chain" id="PRO_5039721206" evidence="1">
    <location>
        <begin position="21"/>
        <end position="368"/>
    </location>
</feature>
<sequence length="368" mass="37998">MKKKMMTAVLAMTMVAAAVAGCGSSSGSGTTVELTNEAGGDAQAETQKAEADQTAAEGTVYKVGIVQYVDDASLNQIEKAIEAELTAKGAELGVTFDYADYTFNGQADQSLLTQIAADLVADDVDLIIPIATPTAVVMQSATEENQIPVVFSAVSDPVGAGLAADVNAPGSNITGTSDAIDTAAIFDLMLAANPDTAKVGLLYDKSQASSLGAIEDAKAYCDEKGIAYVEKTGTTSAEVQAAADALVAEGVDAVFTPQDNTVMTAELSIFEKFIDAGIPHYTGADSFALNGAFCGYGVNYEELGTKTADMAVDILVNGADPAATPIENLERGIVTVNTETAEALGLDYSMFKDMCSEVVETVTAEEFE</sequence>
<comment type="caution">
    <text evidence="2">The sequence shown here is derived from an EMBL/GenBank/DDBJ whole genome shotgun (WGS) entry which is preliminary data.</text>
</comment>
<feature type="signal peptide" evidence="1">
    <location>
        <begin position="1"/>
        <end position="20"/>
    </location>
</feature>
<proteinExistence type="predicted"/>
<dbReference type="EMBL" id="QRVL01000001">
    <property type="protein sequence ID" value="RGS42290.1"/>
    <property type="molecule type" value="Genomic_DNA"/>
</dbReference>
<gene>
    <name evidence="2" type="ORF">DWX93_02880</name>
</gene>
<name>A0A395VAH6_9FIRM</name>
<dbReference type="Proteomes" id="UP000266172">
    <property type="component" value="Unassembled WGS sequence"/>
</dbReference>
<dbReference type="InterPro" id="IPR007487">
    <property type="entry name" value="ABC_transpt-TYRBP-like"/>
</dbReference>
<dbReference type="PANTHER" id="PTHR35271">
    <property type="entry name" value="ABC TRANSPORTER, SUBSTRATE-BINDING LIPOPROTEIN-RELATED"/>
    <property type="match status" value="1"/>
</dbReference>
<dbReference type="InterPro" id="IPR028082">
    <property type="entry name" value="Peripla_BP_I"/>
</dbReference>
<dbReference type="PANTHER" id="PTHR35271:SF1">
    <property type="entry name" value="ABC TRANSPORTER, SUBSTRATE-BINDING LIPOPROTEIN"/>
    <property type="match status" value="1"/>
</dbReference>
<protein>
    <submittedName>
        <fullName evidence="2">ABC transporter</fullName>
    </submittedName>
</protein>
<keyword evidence="1" id="KW-0732">Signal</keyword>
<dbReference type="CDD" id="cd06325">
    <property type="entry name" value="PBP1_ABC_unchar_transporter"/>
    <property type="match status" value="1"/>
</dbReference>
<dbReference type="SUPFAM" id="SSF53822">
    <property type="entry name" value="Periplasmic binding protein-like I"/>
    <property type="match status" value="1"/>
</dbReference>
<dbReference type="Pfam" id="PF04392">
    <property type="entry name" value="ABC_sub_bind"/>
    <property type="match status" value="1"/>
</dbReference>
<dbReference type="RefSeq" id="WP_118096557.1">
    <property type="nucleotide sequence ID" value="NZ_QRVL01000001.1"/>
</dbReference>
<evidence type="ECO:0000256" key="1">
    <source>
        <dbReference type="SAM" id="SignalP"/>
    </source>
</evidence>
<evidence type="ECO:0000313" key="3">
    <source>
        <dbReference type="Proteomes" id="UP000266172"/>
    </source>
</evidence>